<keyword evidence="5" id="KW-1185">Reference proteome</keyword>
<dbReference type="Gene3D" id="1.10.12.10">
    <property type="entry name" value="Lyase 2-enoyl-coa Hydratase, Chain A, domain 2"/>
    <property type="match status" value="1"/>
</dbReference>
<dbReference type="FunFam" id="1.10.12.10:FF:000001">
    <property type="entry name" value="Probable enoyl-CoA hydratase, mitochondrial"/>
    <property type="match status" value="1"/>
</dbReference>
<dbReference type="GO" id="GO:0016836">
    <property type="term" value="F:hydro-lyase activity"/>
    <property type="evidence" value="ECO:0007669"/>
    <property type="project" value="UniProtKB-ARBA"/>
</dbReference>
<dbReference type="InterPro" id="IPR029045">
    <property type="entry name" value="ClpP/crotonase-like_dom_sf"/>
</dbReference>
<dbReference type="Gene3D" id="3.90.226.10">
    <property type="entry name" value="2-enoyl-CoA Hydratase, Chain A, domain 1"/>
    <property type="match status" value="1"/>
</dbReference>
<evidence type="ECO:0000256" key="3">
    <source>
        <dbReference type="RuleBase" id="RU003707"/>
    </source>
</evidence>
<dbReference type="InterPro" id="IPR001753">
    <property type="entry name" value="Enoyl-CoA_hydra/iso"/>
</dbReference>
<dbReference type="InterPro" id="IPR014748">
    <property type="entry name" value="Enoyl-CoA_hydra_C"/>
</dbReference>
<dbReference type="AlphaFoldDB" id="A0A1H1T7Y7"/>
<dbReference type="GO" id="GO:0006635">
    <property type="term" value="P:fatty acid beta-oxidation"/>
    <property type="evidence" value="ECO:0007669"/>
    <property type="project" value="TreeGrafter"/>
</dbReference>
<dbReference type="RefSeq" id="WP_146687409.1">
    <property type="nucleotide sequence ID" value="NZ_LT629750.1"/>
</dbReference>
<protein>
    <submittedName>
        <fullName evidence="4">Short chain enoyl-CoA hydratase</fullName>
    </submittedName>
</protein>
<dbReference type="PANTHER" id="PTHR11941">
    <property type="entry name" value="ENOYL-COA HYDRATASE-RELATED"/>
    <property type="match status" value="1"/>
</dbReference>
<dbReference type="CDD" id="cd06558">
    <property type="entry name" value="crotonase-like"/>
    <property type="match status" value="1"/>
</dbReference>
<evidence type="ECO:0000313" key="5">
    <source>
        <dbReference type="Proteomes" id="UP000243904"/>
    </source>
</evidence>
<keyword evidence="2" id="KW-0456">Lyase</keyword>
<dbReference type="PANTHER" id="PTHR11941:SF54">
    <property type="entry name" value="ENOYL-COA HYDRATASE, MITOCHONDRIAL"/>
    <property type="match status" value="1"/>
</dbReference>
<reference evidence="5" key="1">
    <citation type="submission" date="2016-10" db="EMBL/GenBank/DDBJ databases">
        <authorList>
            <person name="Varghese N."/>
            <person name="Submissions S."/>
        </authorList>
    </citation>
    <scope>NUCLEOTIDE SEQUENCE [LARGE SCALE GENOMIC DNA]</scope>
    <source>
        <strain evidence="5">GAS369</strain>
    </source>
</reference>
<name>A0A1H1T7Y7_9BRAD</name>
<dbReference type="FunFam" id="3.90.226.10:FF:000009">
    <property type="entry name" value="Carnitinyl-CoA dehydratase"/>
    <property type="match status" value="1"/>
</dbReference>
<dbReference type="EMBL" id="LT629750">
    <property type="protein sequence ID" value="SDS56380.1"/>
    <property type="molecule type" value="Genomic_DNA"/>
</dbReference>
<proteinExistence type="inferred from homology"/>
<dbReference type="Proteomes" id="UP000243904">
    <property type="component" value="Chromosome I"/>
</dbReference>
<evidence type="ECO:0000256" key="2">
    <source>
        <dbReference type="ARBA" id="ARBA00023239"/>
    </source>
</evidence>
<accession>A0A1H1T7Y7</accession>
<gene>
    <name evidence="4" type="ORF">SAMN05444158_2442</name>
</gene>
<dbReference type="SUPFAM" id="SSF52096">
    <property type="entry name" value="ClpP/crotonase"/>
    <property type="match status" value="1"/>
</dbReference>
<dbReference type="PROSITE" id="PS00166">
    <property type="entry name" value="ENOYL_COA_HYDRATASE"/>
    <property type="match status" value="1"/>
</dbReference>
<dbReference type="InterPro" id="IPR018376">
    <property type="entry name" value="Enoyl-CoA_hyd/isom_CS"/>
</dbReference>
<dbReference type="Pfam" id="PF00378">
    <property type="entry name" value="ECH_1"/>
    <property type="match status" value="1"/>
</dbReference>
<organism evidence="4 5">
    <name type="scientific">Bradyrhizobium canariense</name>
    <dbReference type="NCBI Taxonomy" id="255045"/>
    <lineage>
        <taxon>Bacteria</taxon>
        <taxon>Pseudomonadati</taxon>
        <taxon>Pseudomonadota</taxon>
        <taxon>Alphaproteobacteria</taxon>
        <taxon>Hyphomicrobiales</taxon>
        <taxon>Nitrobacteraceae</taxon>
        <taxon>Bradyrhizobium</taxon>
    </lineage>
</organism>
<comment type="similarity">
    <text evidence="1 3">Belongs to the enoyl-CoA hydratase/isomerase family.</text>
</comment>
<evidence type="ECO:0000256" key="1">
    <source>
        <dbReference type="ARBA" id="ARBA00005254"/>
    </source>
</evidence>
<sequence length="267" mass="29198">MTEKLDRYETLRLESPSPGVLVVRFNRPEVRNAISTKMGHEMVDLFTGLNADPSGWRCVVLTGSGDRAFCAGVDLKERRGMSDETWNKQHALFERMMLGLLDCPLPIIAAVNGAAYAGGCEFMLLCDFAYAVPTARFALTEVTIGIMPGGGGTQTLPRRIGYARAAEVIMTGEPVSAEQALAWGMVNRLCSPETLMEEVLATGAKIARNAPLSIRQAKRAMTLGGRMDLRSALFFEIDAYNQLVGTEDRREGIAAFNEKRSPAFKGR</sequence>
<evidence type="ECO:0000313" key="4">
    <source>
        <dbReference type="EMBL" id="SDS56380.1"/>
    </source>
</evidence>